<evidence type="ECO:0000313" key="2">
    <source>
        <dbReference type="EMBL" id="KAF6335411.1"/>
    </source>
</evidence>
<gene>
    <name evidence="2" type="ORF">mPipKuh1_008092</name>
</gene>
<keyword evidence="3" id="KW-1185">Reference proteome</keyword>
<proteinExistence type="predicted"/>
<reference evidence="2 3" key="1">
    <citation type="journal article" date="2020" name="Nature">
        <title>Six reference-quality genomes reveal evolution of bat adaptations.</title>
        <authorList>
            <person name="Jebb D."/>
            <person name="Huang Z."/>
            <person name="Pippel M."/>
            <person name="Hughes G.M."/>
            <person name="Lavrichenko K."/>
            <person name="Devanna P."/>
            <person name="Winkler S."/>
            <person name="Jermiin L.S."/>
            <person name="Skirmuntt E.C."/>
            <person name="Katzourakis A."/>
            <person name="Burkitt-Gray L."/>
            <person name="Ray D.A."/>
            <person name="Sullivan K.A.M."/>
            <person name="Roscito J.G."/>
            <person name="Kirilenko B.M."/>
            <person name="Davalos L.M."/>
            <person name="Corthals A.P."/>
            <person name="Power M.L."/>
            <person name="Jones G."/>
            <person name="Ransome R.D."/>
            <person name="Dechmann D.K.N."/>
            <person name="Locatelli A.G."/>
            <person name="Puechmaille S.J."/>
            <person name="Fedrigo O."/>
            <person name="Jarvis E.D."/>
            <person name="Hiller M."/>
            <person name="Vernes S.C."/>
            <person name="Myers E.W."/>
            <person name="Teeling E.C."/>
        </authorList>
    </citation>
    <scope>NUCLEOTIDE SEQUENCE [LARGE SCALE GENOMIC DNA]</scope>
    <source>
        <strain evidence="2">MPipKuh1</strain>
        <tissue evidence="2">Flight muscle</tissue>
    </source>
</reference>
<dbReference type="AlphaFoldDB" id="A0A7J7WDL2"/>
<accession>A0A7J7WDL2</accession>
<evidence type="ECO:0000256" key="1">
    <source>
        <dbReference type="SAM" id="MobiDB-lite"/>
    </source>
</evidence>
<feature type="region of interest" description="Disordered" evidence="1">
    <location>
        <begin position="21"/>
        <end position="43"/>
    </location>
</feature>
<evidence type="ECO:0000313" key="3">
    <source>
        <dbReference type="Proteomes" id="UP000558488"/>
    </source>
</evidence>
<comment type="caution">
    <text evidence="2">The sequence shown here is derived from an EMBL/GenBank/DDBJ whole genome shotgun (WGS) entry which is preliminary data.</text>
</comment>
<dbReference type="Proteomes" id="UP000558488">
    <property type="component" value="Unassembled WGS sequence"/>
</dbReference>
<dbReference type="EMBL" id="JACAGB010000011">
    <property type="protein sequence ID" value="KAF6335411.1"/>
    <property type="molecule type" value="Genomic_DNA"/>
</dbReference>
<protein>
    <submittedName>
        <fullName evidence="2">Uncharacterized protein</fullName>
    </submittedName>
</protein>
<sequence>MRGAWRAWAEGGRSRIMAGVGRSRMEKQVSEGTRPKQGASHCHQNEPLVVTEISLLSCITVLPGAHTHCQLQPREHPLLAPSAGTNSSAPSAAVRGGCRPQSLQGFSTSPWSGRAVGASSSLLHPLPATAPLAPTAGTQHWPRLLHTISEYKRGWCCQRMGVGGGRNGAACRHWTHAAAGGVGWGHGGWAETCPCGHRSLKAHCSFQGARIHALGPSFKNKE</sequence>
<name>A0A7J7WDL2_PIPKU</name>
<organism evidence="2 3">
    <name type="scientific">Pipistrellus kuhlii</name>
    <name type="common">Kuhl's pipistrelle</name>
    <dbReference type="NCBI Taxonomy" id="59472"/>
    <lineage>
        <taxon>Eukaryota</taxon>
        <taxon>Metazoa</taxon>
        <taxon>Chordata</taxon>
        <taxon>Craniata</taxon>
        <taxon>Vertebrata</taxon>
        <taxon>Euteleostomi</taxon>
        <taxon>Mammalia</taxon>
        <taxon>Eutheria</taxon>
        <taxon>Laurasiatheria</taxon>
        <taxon>Chiroptera</taxon>
        <taxon>Yangochiroptera</taxon>
        <taxon>Vespertilionidae</taxon>
        <taxon>Pipistrellus</taxon>
    </lineage>
</organism>